<name>A0AAV5WK91_9BILA</name>
<dbReference type="Proteomes" id="UP001432322">
    <property type="component" value="Unassembled WGS sequence"/>
</dbReference>
<accession>A0AAV5WK91</accession>
<sequence length="128" mass="14340">MCMNNRSHPFTCQPVVDTCDCTKLRPLITLDAHIVTTSDPIRPTLRRAVISDNRNASSFTSLNLTAAGSKIYLNITHNDDSSAIFVLESDDVDNVIIQWNERVLIDLEGLQSTTRVEHYGRVHSISLE</sequence>
<evidence type="ECO:0008006" key="3">
    <source>
        <dbReference type="Google" id="ProtNLM"/>
    </source>
</evidence>
<proteinExistence type="predicted"/>
<comment type="caution">
    <text evidence="1">The sequence shown here is derived from an EMBL/GenBank/DDBJ whole genome shotgun (WGS) entry which is preliminary data.</text>
</comment>
<evidence type="ECO:0000313" key="2">
    <source>
        <dbReference type="Proteomes" id="UP001432322"/>
    </source>
</evidence>
<organism evidence="1 2">
    <name type="scientific">Pristionchus fissidentatus</name>
    <dbReference type="NCBI Taxonomy" id="1538716"/>
    <lineage>
        <taxon>Eukaryota</taxon>
        <taxon>Metazoa</taxon>
        <taxon>Ecdysozoa</taxon>
        <taxon>Nematoda</taxon>
        <taxon>Chromadorea</taxon>
        <taxon>Rhabditida</taxon>
        <taxon>Rhabditina</taxon>
        <taxon>Diplogasteromorpha</taxon>
        <taxon>Diplogasteroidea</taxon>
        <taxon>Neodiplogasteridae</taxon>
        <taxon>Pristionchus</taxon>
    </lineage>
</organism>
<keyword evidence="2" id="KW-1185">Reference proteome</keyword>
<dbReference type="EMBL" id="BTSY01000005">
    <property type="protein sequence ID" value="GMT30960.1"/>
    <property type="molecule type" value="Genomic_DNA"/>
</dbReference>
<dbReference type="AlphaFoldDB" id="A0AAV5WK91"/>
<evidence type="ECO:0000313" key="1">
    <source>
        <dbReference type="EMBL" id="GMT30960.1"/>
    </source>
</evidence>
<gene>
    <name evidence="1" type="ORF">PFISCL1PPCAC_22257</name>
</gene>
<protein>
    <recommendedName>
        <fullName evidence="3">Phlebovirus glycoprotein G2 fusion domain-containing protein</fullName>
    </recommendedName>
</protein>
<reference evidence="1" key="1">
    <citation type="submission" date="2023-10" db="EMBL/GenBank/DDBJ databases">
        <title>Genome assembly of Pristionchus species.</title>
        <authorList>
            <person name="Yoshida K."/>
            <person name="Sommer R.J."/>
        </authorList>
    </citation>
    <scope>NUCLEOTIDE SEQUENCE</scope>
    <source>
        <strain evidence="1">RS5133</strain>
    </source>
</reference>